<accession>A0ABD3F6G7</accession>
<dbReference type="Proteomes" id="UP001632037">
    <property type="component" value="Unassembled WGS sequence"/>
</dbReference>
<comment type="caution">
    <text evidence="2">The sequence shown here is derived from an EMBL/GenBank/DDBJ whole genome shotgun (WGS) entry which is preliminary data.</text>
</comment>
<organism evidence="2 3">
    <name type="scientific">Phytophthora oleae</name>
    <dbReference type="NCBI Taxonomy" id="2107226"/>
    <lineage>
        <taxon>Eukaryota</taxon>
        <taxon>Sar</taxon>
        <taxon>Stramenopiles</taxon>
        <taxon>Oomycota</taxon>
        <taxon>Peronosporomycetes</taxon>
        <taxon>Peronosporales</taxon>
        <taxon>Peronosporaceae</taxon>
        <taxon>Phytophthora</taxon>
    </lineage>
</organism>
<feature type="region of interest" description="Disordered" evidence="1">
    <location>
        <begin position="142"/>
        <end position="161"/>
    </location>
</feature>
<name>A0ABD3F6G7_9STRA</name>
<evidence type="ECO:0000256" key="1">
    <source>
        <dbReference type="SAM" id="MobiDB-lite"/>
    </source>
</evidence>
<evidence type="ECO:0000313" key="3">
    <source>
        <dbReference type="Proteomes" id="UP001632037"/>
    </source>
</evidence>
<dbReference type="EMBL" id="JBIMZQ010000040">
    <property type="protein sequence ID" value="KAL3660664.1"/>
    <property type="molecule type" value="Genomic_DNA"/>
</dbReference>
<sequence length="243" mass="26677">MGKSIERSIATKQEFSKLEFLLVQTATDVTKCLKILKRNLGKYDRRHGLHFRTTSKHFMRNDIRVAKDTTTDLRHVAKRISRSKSPTKSEINAARMGMNNTADAMNDLKQSGRIFDQNHGMSGGVTGILGNILGNNDNEKENKGGLFGGNEDSQKKNTSMGGLFRSKKSILKSPDTVEEVVRSTLKDNFGGFSALKQQITATENALSPSIATRAKEAVVDVASKLVGDSSPSPTRNNTTSFRL</sequence>
<reference evidence="2 3" key="1">
    <citation type="submission" date="2024-09" db="EMBL/GenBank/DDBJ databases">
        <title>Genome sequencing and assembly of Phytophthora oleae, isolate VK10A, causative agent of rot of olive drupes.</title>
        <authorList>
            <person name="Conti Taguali S."/>
            <person name="Riolo M."/>
            <person name="La Spada F."/>
            <person name="Cacciola S.O."/>
            <person name="Dionisio G."/>
        </authorList>
    </citation>
    <scope>NUCLEOTIDE SEQUENCE [LARGE SCALE GENOMIC DNA]</scope>
    <source>
        <strain evidence="2 3">VK10A</strain>
    </source>
</reference>
<protein>
    <submittedName>
        <fullName evidence="2">Uncharacterized protein</fullName>
    </submittedName>
</protein>
<keyword evidence="3" id="KW-1185">Reference proteome</keyword>
<evidence type="ECO:0000313" key="2">
    <source>
        <dbReference type="EMBL" id="KAL3660664.1"/>
    </source>
</evidence>
<proteinExistence type="predicted"/>
<gene>
    <name evidence="2" type="ORF">V7S43_014418</name>
</gene>
<dbReference type="AlphaFoldDB" id="A0ABD3F6G7"/>